<accession>A0ABY2TTE9</accession>
<keyword evidence="2" id="KW-1185">Reference proteome</keyword>
<sequence length="100" mass="11811">MRNFKRGEVETFLSENGFKKVKTFYAGFPFYSPLGRWYLGLGSNFNNYEENNGSLTNGAFTIKQKIFHTFLFILFRYFCFQHIGDRFLGLFEKEFINAGK</sequence>
<gene>
    <name evidence="1" type="ORF">EZH24_01585</name>
</gene>
<name>A0ABY2TTE9_9SPIR</name>
<dbReference type="Proteomes" id="UP000310168">
    <property type="component" value="Unassembled WGS sequence"/>
</dbReference>
<protein>
    <submittedName>
        <fullName evidence="1">Uncharacterized protein</fullName>
    </submittedName>
</protein>
<dbReference type="EMBL" id="SJDU01000021">
    <property type="protein sequence ID" value="TKZ36156.1"/>
    <property type="molecule type" value="Genomic_DNA"/>
</dbReference>
<proteinExistence type="predicted"/>
<organism evidence="1 2">
    <name type="scientific">Brachyspira catarrhinii</name>
    <dbReference type="NCBI Taxonomy" id="2528966"/>
    <lineage>
        <taxon>Bacteria</taxon>
        <taxon>Pseudomonadati</taxon>
        <taxon>Spirochaetota</taxon>
        <taxon>Spirochaetia</taxon>
        <taxon>Brachyspirales</taxon>
        <taxon>Brachyspiraceae</taxon>
        <taxon>Brachyspira</taxon>
    </lineage>
</organism>
<reference evidence="1 2" key="1">
    <citation type="journal article" date="2019" name="Anaerobe">
        <title>Brachyspira catarrhinii sp. nov., an anaerobic intestinal spirochaete isolated from vervet monkeys may have been misidentified as Brachyspira aalborgi in previous studies.</title>
        <authorList>
            <person name="Phillips N.D."/>
            <person name="La T."/>
            <person name="Hampson D.J."/>
        </authorList>
    </citation>
    <scope>NUCLEOTIDE SEQUENCE [LARGE SCALE GENOMIC DNA]</scope>
    <source>
        <strain evidence="1 2">Z12</strain>
    </source>
</reference>
<evidence type="ECO:0000313" key="2">
    <source>
        <dbReference type="Proteomes" id="UP000310168"/>
    </source>
</evidence>
<evidence type="ECO:0000313" key="1">
    <source>
        <dbReference type="EMBL" id="TKZ36156.1"/>
    </source>
</evidence>
<comment type="caution">
    <text evidence="1">The sequence shown here is derived from an EMBL/GenBank/DDBJ whole genome shotgun (WGS) entry which is preliminary data.</text>
</comment>